<dbReference type="InterPro" id="IPR009081">
    <property type="entry name" value="PP-bd_ACP"/>
</dbReference>
<dbReference type="PROSITE" id="PS50075">
    <property type="entry name" value="CARRIER"/>
    <property type="match status" value="1"/>
</dbReference>
<evidence type="ECO:0000313" key="5">
    <source>
        <dbReference type="Proteomes" id="UP001206128"/>
    </source>
</evidence>
<feature type="domain" description="Carrier" evidence="3">
    <location>
        <begin position="2"/>
        <end position="78"/>
    </location>
</feature>
<protein>
    <submittedName>
        <fullName evidence="4">Acyl carrier protein</fullName>
    </submittedName>
</protein>
<dbReference type="PROSITE" id="PS00012">
    <property type="entry name" value="PHOSPHOPANTETHEINE"/>
    <property type="match status" value="1"/>
</dbReference>
<dbReference type="AlphaFoldDB" id="A0AAE3G9E2"/>
<evidence type="ECO:0000256" key="1">
    <source>
        <dbReference type="ARBA" id="ARBA00022450"/>
    </source>
</evidence>
<evidence type="ECO:0000256" key="2">
    <source>
        <dbReference type="ARBA" id="ARBA00022553"/>
    </source>
</evidence>
<accession>A0AAE3G9E2</accession>
<keyword evidence="1" id="KW-0596">Phosphopantetheine</keyword>
<proteinExistence type="predicted"/>
<reference evidence="4" key="1">
    <citation type="submission" date="2022-06" db="EMBL/GenBank/DDBJ databases">
        <title>Genomic Encyclopedia of Archaeal and Bacterial Type Strains, Phase II (KMG-II): from individual species to whole genera.</title>
        <authorList>
            <person name="Goeker M."/>
        </authorList>
    </citation>
    <scope>NUCLEOTIDE SEQUENCE</scope>
    <source>
        <strain evidence="4">DSM 43935</strain>
    </source>
</reference>
<dbReference type="Gene3D" id="1.10.1200.10">
    <property type="entry name" value="ACP-like"/>
    <property type="match status" value="1"/>
</dbReference>
<dbReference type="RefSeq" id="WP_253767193.1">
    <property type="nucleotide sequence ID" value="NZ_JAMTCK010000002.1"/>
</dbReference>
<evidence type="ECO:0000259" key="3">
    <source>
        <dbReference type="PROSITE" id="PS50075"/>
    </source>
</evidence>
<evidence type="ECO:0000313" key="4">
    <source>
        <dbReference type="EMBL" id="MCP2163975.1"/>
    </source>
</evidence>
<sequence length="83" mass="8848">MITVDEIADLVRAEMRGKSPRKSNMDKKTSIDELGLSSLQLATIVFTLEEEHGIEVDPARAAGVRTLGDLAGLGNEALASAPR</sequence>
<dbReference type="InterPro" id="IPR036736">
    <property type="entry name" value="ACP-like_sf"/>
</dbReference>
<dbReference type="InterPro" id="IPR006162">
    <property type="entry name" value="Ppantetheine_attach_site"/>
</dbReference>
<dbReference type="Proteomes" id="UP001206128">
    <property type="component" value="Unassembled WGS sequence"/>
</dbReference>
<gene>
    <name evidence="4" type="ORF">LX83_000815</name>
</gene>
<keyword evidence="5" id="KW-1185">Reference proteome</keyword>
<organism evidence="4 5">
    <name type="scientific">Goodfellowiella coeruleoviolacea</name>
    <dbReference type="NCBI Taxonomy" id="334858"/>
    <lineage>
        <taxon>Bacteria</taxon>
        <taxon>Bacillati</taxon>
        <taxon>Actinomycetota</taxon>
        <taxon>Actinomycetes</taxon>
        <taxon>Pseudonocardiales</taxon>
        <taxon>Pseudonocardiaceae</taxon>
        <taxon>Goodfellowiella</taxon>
    </lineage>
</organism>
<dbReference type="Pfam" id="PF00550">
    <property type="entry name" value="PP-binding"/>
    <property type="match status" value="1"/>
</dbReference>
<dbReference type="EMBL" id="JAMTCK010000002">
    <property type="protein sequence ID" value="MCP2163975.1"/>
    <property type="molecule type" value="Genomic_DNA"/>
</dbReference>
<name>A0AAE3G9E2_9PSEU</name>
<dbReference type="SUPFAM" id="SSF47336">
    <property type="entry name" value="ACP-like"/>
    <property type="match status" value="1"/>
</dbReference>
<comment type="caution">
    <text evidence="4">The sequence shown here is derived from an EMBL/GenBank/DDBJ whole genome shotgun (WGS) entry which is preliminary data.</text>
</comment>
<keyword evidence="2" id="KW-0597">Phosphoprotein</keyword>